<organism evidence="4 5">
    <name type="scientific">Flavobacterium limi</name>
    <dbReference type="NCBI Taxonomy" id="2045105"/>
    <lineage>
        <taxon>Bacteria</taxon>
        <taxon>Pseudomonadati</taxon>
        <taxon>Bacteroidota</taxon>
        <taxon>Flavobacteriia</taxon>
        <taxon>Flavobacteriales</taxon>
        <taxon>Flavobacteriaceae</taxon>
        <taxon>Flavobacterium</taxon>
    </lineage>
</organism>
<dbReference type="InterPro" id="IPR002509">
    <property type="entry name" value="NODB_dom"/>
</dbReference>
<keyword evidence="1 2" id="KW-0732">Signal</keyword>
<protein>
    <submittedName>
        <fullName evidence="4">Chitooligosaccharide deacetylase</fullName>
    </submittedName>
</protein>
<keyword evidence="5" id="KW-1185">Reference proteome</keyword>
<dbReference type="EMBL" id="BMKP01000005">
    <property type="protein sequence ID" value="GGF14081.1"/>
    <property type="molecule type" value="Genomic_DNA"/>
</dbReference>
<dbReference type="InterPro" id="IPR011330">
    <property type="entry name" value="Glyco_hydro/deAcase_b/a-brl"/>
</dbReference>
<feature type="domain" description="NodB homology" evidence="3">
    <location>
        <begin position="43"/>
        <end position="261"/>
    </location>
</feature>
<sequence length="276" mass="31216">MTKSLYKLSNRNLKNILTAVIVYLFSAPAYAQTESRNWNGKKCAVVLTYDDALNIHLDKVIPMLDSYQFKGTFYLIGSSPVVSERIPEWRAAAKTGHELGNHTLNHPCNGNLPGREFVTSETDLSKYTVARAVKETRITNSLLKAIDGKTERTFAYPCGDFTTNDTLYYNYLKNDFAAARGVSPGYLSMKGVDFSNVNSFFQNGSTAEQMIAQVEEAEKKSSFIVFLFHGVGGEHPLNIDLEEHRKLLEYLKKRKKDIWVATMVDVAKYIRENQNK</sequence>
<reference evidence="5" key="1">
    <citation type="journal article" date="2019" name="Int. J. Syst. Evol. Microbiol.">
        <title>The Global Catalogue of Microorganisms (GCM) 10K type strain sequencing project: providing services to taxonomists for standard genome sequencing and annotation.</title>
        <authorList>
            <consortium name="The Broad Institute Genomics Platform"/>
            <consortium name="The Broad Institute Genome Sequencing Center for Infectious Disease"/>
            <person name="Wu L."/>
            <person name="Ma J."/>
        </authorList>
    </citation>
    <scope>NUCLEOTIDE SEQUENCE [LARGE SCALE GENOMIC DNA]</scope>
    <source>
        <strain evidence="5">CGMCC 1.16060</strain>
    </source>
</reference>
<dbReference type="Proteomes" id="UP000655016">
    <property type="component" value="Unassembled WGS sequence"/>
</dbReference>
<dbReference type="InterPro" id="IPR051398">
    <property type="entry name" value="Polysacch_Deacetylase"/>
</dbReference>
<evidence type="ECO:0000256" key="1">
    <source>
        <dbReference type="ARBA" id="ARBA00022729"/>
    </source>
</evidence>
<feature type="chain" id="PRO_5046417363" evidence="2">
    <location>
        <begin position="32"/>
        <end position="276"/>
    </location>
</feature>
<dbReference type="SUPFAM" id="SSF88713">
    <property type="entry name" value="Glycoside hydrolase/deacetylase"/>
    <property type="match status" value="1"/>
</dbReference>
<feature type="signal peptide" evidence="2">
    <location>
        <begin position="1"/>
        <end position="31"/>
    </location>
</feature>
<evidence type="ECO:0000256" key="2">
    <source>
        <dbReference type="SAM" id="SignalP"/>
    </source>
</evidence>
<comment type="caution">
    <text evidence="4">The sequence shown here is derived from an EMBL/GenBank/DDBJ whole genome shotgun (WGS) entry which is preliminary data.</text>
</comment>
<dbReference type="Pfam" id="PF01522">
    <property type="entry name" value="Polysacc_deac_1"/>
    <property type="match status" value="1"/>
</dbReference>
<gene>
    <name evidence="4" type="ORF">GCM10011518_24140</name>
</gene>
<name>A0ABQ1UAN5_9FLAO</name>
<accession>A0ABQ1UAN5</accession>
<dbReference type="PANTHER" id="PTHR34216:SF11">
    <property type="entry name" value="CHITOOLIGOSACCHARIDE DEACETYLASE"/>
    <property type="match status" value="1"/>
</dbReference>
<evidence type="ECO:0000259" key="3">
    <source>
        <dbReference type="PROSITE" id="PS51677"/>
    </source>
</evidence>
<dbReference type="CDD" id="cd10967">
    <property type="entry name" value="CE4_GLA_like_6s"/>
    <property type="match status" value="1"/>
</dbReference>
<evidence type="ECO:0000313" key="5">
    <source>
        <dbReference type="Proteomes" id="UP000655016"/>
    </source>
</evidence>
<evidence type="ECO:0000313" key="4">
    <source>
        <dbReference type="EMBL" id="GGF14081.1"/>
    </source>
</evidence>
<dbReference type="Gene3D" id="3.20.20.370">
    <property type="entry name" value="Glycoside hydrolase/deacetylase"/>
    <property type="match status" value="1"/>
</dbReference>
<dbReference type="PANTHER" id="PTHR34216">
    <property type="match status" value="1"/>
</dbReference>
<dbReference type="PROSITE" id="PS51677">
    <property type="entry name" value="NODB"/>
    <property type="match status" value="1"/>
</dbReference>
<dbReference type="RefSeq" id="WP_163394784.1">
    <property type="nucleotide sequence ID" value="NZ_BMKP01000005.1"/>
</dbReference>
<proteinExistence type="predicted"/>